<accession>A0A933E9Y6</accession>
<dbReference type="Gene3D" id="3.40.430.10">
    <property type="entry name" value="Dihydrofolate Reductase, subunit A"/>
    <property type="match status" value="1"/>
</dbReference>
<dbReference type="NCBIfam" id="TIGR00227">
    <property type="entry name" value="ribD_Cterm"/>
    <property type="match status" value="1"/>
</dbReference>
<dbReference type="Pfam" id="PF01872">
    <property type="entry name" value="RibD_C"/>
    <property type="match status" value="1"/>
</dbReference>
<dbReference type="InterPro" id="IPR002734">
    <property type="entry name" value="RibDG_C"/>
</dbReference>
<keyword evidence="4 6" id="KW-0560">Oxidoreductase</keyword>
<reference evidence="6" key="1">
    <citation type="submission" date="2020-07" db="EMBL/GenBank/DDBJ databases">
        <title>Huge and variable diversity of episymbiotic CPR bacteria and DPANN archaea in groundwater ecosystems.</title>
        <authorList>
            <person name="He C.Y."/>
            <person name="Keren R."/>
            <person name="Whittaker M."/>
            <person name="Farag I.F."/>
            <person name="Doudna J."/>
            <person name="Cate J.H.D."/>
            <person name="Banfield J.F."/>
        </authorList>
    </citation>
    <scope>NUCLEOTIDE SEQUENCE</scope>
    <source>
        <strain evidence="6">NC_groundwater_1370_Ag_S-0.2um_69_93</strain>
    </source>
</reference>
<evidence type="ECO:0000313" key="7">
    <source>
        <dbReference type="Proteomes" id="UP000752292"/>
    </source>
</evidence>
<name>A0A933E9Y6_UNCTE</name>
<sequence>GVRVEVGLRAREAVRLNEPFFTWNREGRPFVTLKAAASLDGRIATRTGESRWLTGERARAWVHDCRDQVDAILVGAGTILKDDPILTARPEGREGKPLLRVVLDSRLKTPESARILPPDRGVATILATTGSAPPEKEELLRKAGAEILRLGPSGPGGVPLAPLLAKLGERGVRHLLVEGGGRVHGSFLREGMAHKVLFFLAPLIIGDERAPGAVAGLSPRLPGEGLRLSHVRWEALGEDLLVEGYLRPPVWAAYGEDGDV</sequence>
<dbReference type="GO" id="GO:0008703">
    <property type="term" value="F:5-amino-6-(5-phosphoribosylamino)uracil reductase activity"/>
    <property type="evidence" value="ECO:0007669"/>
    <property type="project" value="UniProtKB-EC"/>
</dbReference>
<evidence type="ECO:0000256" key="3">
    <source>
        <dbReference type="ARBA" id="ARBA00022857"/>
    </source>
</evidence>
<evidence type="ECO:0000259" key="5">
    <source>
        <dbReference type="Pfam" id="PF01872"/>
    </source>
</evidence>
<evidence type="ECO:0000256" key="2">
    <source>
        <dbReference type="ARBA" id="ARBA00013173"/>
    </source>
</evidence>
<dbReference type="AlphaFoldDB" id="A0A933E9Y6"/>
<comment type="pathway">
    <text evidence="1">Cofactor biosynthesis; riboflavin biosynthesis; 5-amino-6-(D-ribitylamino)uracil from GTP: step 3/4.</text>
</comment>
<evidence type="ECO:0000256" key="4">
    <source>
        <dbReference type="ARBA" id="ARBA00023002"/>
    </source>
</evidence>
<dbReference type="PANTHER" id="PTHR38011">
    <property type="entry name" value="DIHYDROFOLATE REDUCTASE FAMILY PROTEIN (AFU_ORTHOLOGUE AFUA_8G06820)"/>
    <property type="match status" value="1"/>
</dbReference>
<organism evidence="6 7">
    <name type="scientific">Tectimicrobiota bacterium</name>
    <dbReference type="NCBI Taxonomy" id="2528274"/>
    <lineage>
        <taxon>Bacteria</taxon>
        <taxon>Pseudomonadati</taxon>
        <taxon>Nitrospinota/Tectimicrobiota group</taxon>
        <taxon>Candidatus Tectimicrobiota</taxon>
    </lineage>
</organism>
<dbReference type="EC" id="1.1.1.193" evidence="2"/>
<dbReference type="NCBIfam" id="TIGR00326">
    <property type="entry name" value="eubact_ribD"/>
    <property type="match status" value="1"/>
</dbReference>
<keyword evidence="3" id="KW-0521">NADP</keyword>
<protein>
    <recommendedName>
        <fullName evidence="2">5-amino-6-(5-phosphoribosylamino)uracil reductase</fullName>
        <ecNumber evidence="2">1.1.1.193</ecNumber>
    </recommendedName>
</protein>
<dbReference type="InterPro" id="IPR024072">
    <property type="entry name" value="DHFR-like_dom_sf"/>
</dbReference>
<evidence type="ECO:0000256" key="1">
    <source>
        <dbReference type="ARBA" id="ARBA00004910"/>
    </source>
</evidence>
<keyword evidence="6" id="KW-0378">Hydrolase</keyword>
<feature type="non-terminal residue" evidence="6">
    <location>
        <position position="1"/>
    </location>
</feature>
<dbReference type="InterPro" id="IPR004794">
    <property type="entry name" value="Eubact_RibD"/>
</dbReference>
<dbReference type="GO" id="GO:0008835">
    <property type="term" value="F:diaminohydroxyphosphoribosylaminopyrimidine deaminase activity"/>
    <property type="evidence" value="ECO:0007669"/>
    <property type="project" value="InterPro"/>
</dbReference>
<dbReference type="InterPro" id="IPR011549">
    <property type="entry name" value="RibD_C"/>
</dbReference>
<dbReference type="Proteomes" id="UP000752292">
    <property type="component" value="Unassembled WGS sequence"/>
</dbReference>
<proteinExistence type="predicted"/>
<dbReference type="PANTHER" id="PTHR38011:SF7">
    <property type="entry name" value="2,5-DIAMINO-6-RIBOSYLAMINO-4(3H)-PYRIMIDINONE 5'-PHOSPHATE REDUCTASE"/>
    <property type="match status" value="1"/>
</dbReference>
<evidence type="ECO:0000313" key="6">
    <source>
        <dbReference type="EMBL" id="MBI4251454.1"/>
    </source>
</evidence>
<dbReference type="EMBL" id="JACQRX010000145">
    <property type="protein sequence ID" value="MBI4251454.1"/>
    <property type="molecule type" value="Genomic_DNA"/>
</dbReference>
<comment type="caution">
    <text evidence="6">The sequence shown here is derived from an EMBL/GenBank/DDBJ whole genome shotgun (WGS) entry which is preliminary data.</text>
</comment>
<feature type="domain" description="Bacterial bifunctional deaminase-reductase C-terminal" evidence="5">
    <location>
        <begin position="29"/>
        <end position="241"/>
    </location>
</feature>
<dbReference type="InterPro" id="IPR050765">
    <property type="entry name" value="Riboflavin_Biosynth_HTPR"/>
</dbReference>
<dbReference type="GO" id="GO:0009231">
    <property type="term" value="P:riboflavin biosynthetic process"/>
    <property type="evidence" value="ECO:0007669"/>
    <property type="project" value="InterPro"/>
</dbReference>
<dbReference type="GO" id="GO:0050661">
    <property type="term" value="F:NADP binding"/>
    <property type="evidence" value="ECO:0007669"/>
    <property type="project" value="InterPro"/>
</dbReference>
<gene>
    <name evidence="6" type="primary">ribD</name>
    <name evidence="6" type="ORF">HY618_03260</name>
</gene>
<dbReference type="SUPFAM" id="SSF53597">
    <property type="entry name" value="Dihydrofolate reductase-like"/>
    <property type="match status" value="1"/>
</dbReference>